<evidence type="ECO:0000313" key="2">
    <source>
        <dbReference type="EMBL" id="OJA18184.1"/>
    </source>
</evidence>
<evidence type="ECO:0000313" key="3">
    <source>
        <dbReference type="Proteomes" id="UP000183567"/>
    </source>
</evidence>
<organism evidence="2 3">
    <name type="scientific">Rhizopogon vesiculosus</name>
    <dbReference type="NCBI Taxonomy" id="180088"/>
    <lineage>
        <taxon>Eukaryota</taxon>
        <taxon>Fungi</taxon>
        <taxon>Dikarya</taxon>
        <taxon>Basidiomycota</taxon>
        <taxon>Agaricomycotina</taxon>
        <taxon>Agaricomycetes</taxon>
        <taxon>Agaricomycetidae</taxon>
        <taxon>Boletales</taxon>
        <taxon>Suillineae</taxon>
        <taxon>Rhizopogonaceae</taxon>
        <taxon>Rhizopogon</taxon>
    </lineage>
</organism>
<feature type="transmembrane region" description="Helical" evidence="1">
    <location>
        <begin position="12"/>
        <end position="33"/>
    </location>
</feature>
<keyword evidence="3" id="KW-1185">Reference proteome</keyword>
<dbReference type="AlphaFoldDB" id="A0A1J8QXI4"/>
<dbReference type="OrthoDB" id="2632012at2759"/>
<accession>A0A1J8QXI4</accession>
<dbReference type="EMBL" id="LVVM01001592">
    <property type="protein sequence ID" value="OJA18184.1"/>
    <property type="molecule type" value="Genomic_DNA"/>
</dbReference>
<evidence type="ECO:0000256" key="1">
    <source>
        <dbReference type="SAM" id="Phobius"/>
    </source>
</evidence>
<keyword evidence="1" id="KW-0812">Transmembrane</keyword>
<sequence>MPDSITFIIESRWGLGTLLYLLCRYMPFCFLLLKMLEAFQRDASSTLCHSYFVANTCIFIVRAYAVWEKKFKVLTTISIIAFMTPIIICFQEMTSSVSGECWIQGLLDIWIRWQVPDGL</sequence>
<gene>
    <name evidence="2" type="ORF">AZE42_05311</name>
</gene>
<reference evidence="2 3" key="1">
    <citation type="submission" date="2016-03" db="EMBL/GenBank/DDBJ databases">
        <title>Comparative genomics of the ectomycorrhizal sister species Rhizopogon vinicolor and Rhizopogon vesiculosus (Basidiomycota: Boletales) reveals a divergence of the mating type B locus.</title>
        <authorList>
            <person name="Mujic A.B."/>
            <person name="Kuo A."/>
            <person name="Tritt A."/>
            <person name="Lipzen A."/>
            <person name="Chen C."/>
            <person name="Johnson J."/>
            <person name="Sharma A."/>
            <person name="Barry K."/>
            <person name="Grigoriev I.V."/>
            <person name="Spatafora J.W."/>
        </authorList>
    </citation>
    <scope>NUCLEOTIDE SEQUENCE [LARGE SCALE GENOMIC DNA]</scope>
    <source>
        <strain evidence="2 3">AM-OR11-056</strain>
    </source>
</reference>
<feature type="transmembrane region" description="Helical" evidence="1">
    <location>
        <begin position="45"/>
        <end position="65"/>
    </location>
</feature>
<proteinExistence type="predicted"/>
<keyword evidence="1" id="KW-1133">Transmembrane helix</keyword>
<keyword evidence="1" id="KW-0472">Membrane</keyword>
<protein>
    <submittedName>
        <fullName evidence="2">Uncharacterized protein</fullName>
    </submittedName>
</protein>
<name>A0A1J8QXI4_9AGAM</name>
<feature type="transmembrane region" description="Helical" evidence="1">
    <location>
        <begin position="71"/>
        <end position="90"/>
    </location>
</feature>
<dbReference type="Proteomes" id="UP000183567">
    <property type="component" value="Unassembled WGS sequence"/>
</dbReference>
<comment type="caution">
    <text evidence="2">The sequence shown here is derived from an EMBL/GenBank/DDBJ whole genome shotgun (WGS) entry which is preliminary data.</text>
</comment>